<dbReference type="EMBL" id="JAHRHJ020000004">
    <property type="protein sequence ID" value="KAH9320261.1"/>
    <property type="molecule type" value="Genomic_DNA"/>
</dbReference>
<comment type="similarity">
    <text evidence="2">Belongs to the SAS10 family.</text>
</comment>
<keyword evidence="7" id="KW-1185">Reference proteome</keyword>
<evidence type="ECO:0000313" key="7">
    <source>
        <dbReference type="Proteomes" id="UP000824469"/>
    </source>
</evidence>
<dbReference type="Pfam" id="PF09368">
    <property type="entry name" value="Sas10"/>
    <property type="match status" value="1"/>
</dbReference>
<name>A0AA38GC06_TAXCH</name>
<evidence type="ECO:0000256" key="2">
    <source>
        <dbReference type="ARBA" id="ARBA00010979"/>
    </source>
</evidence>
<feature type="non-terminal residue" evidence="6">
    <location>
        <position position="129"/>
    </location>
</feature>
<dbReference type="AlphaFoldDB" id="A0AA38GC06"/>
<keyword evidence="3" id="KW-0539">Nucleus</keyword>
<feature type="domain" description="Sas10 C-terminal" evidence="5">
    <location>
        <begin position="77"/>
        <end position="129"/>
    </location>
</feature>
<accession>A0AA38GC06</accession>
<comment type="caution">
    <text evidence="6">The sequence shown here is derived from an EMBL/GenBank/DDBJ whole genome shotgun (WGS) entry which is preliminary data.</text>
</comment>
<evidence type="ECO:0000256" key="4">
    <source>
        <dbReference type="SAM" id="MobiDB-lite"/>
    </source>
</evidence>
<evidence type="ECO:0000259" key="5">
    <source>
        <dbReference type="Pfam" id="PF09368"/>
    </source>
</evidence>
<organism evidence="6 7">
    <name type="scientific">Taxus chinensis</name>
    <name type="common">Chinese yew</name>
    <name type="synonym">Taxus wallichiana var. chinensis</name>
    <dbReference type="NCBI Taxonomy" id="29808"/>
    <lineage>
        <taxon>Eukaryota</taxon>
        <taxon>Viridiplantae</taxon>
        <taxon>Streptophyta</taxon>
        <taxon>Embryophyta</taxon>
        <taxon>Tracheophyta</taxon>
        <taxon>Spermatophyta</taxon>
        <taxon>Pinopsida</taxon>
        <taxon>Pinidae</taxon>
        <taxon>Conifers II</taxon>
        <taxon>Cupressales</taxon>
        <taxon>Taxaceae</taxon>
        <taxon>Taxus</taxon>
    </lineage>
</organism>
<reference evidence="6 7" key="1">
    <citation type="journal article" date="2021" name="Nat. Plants">
        <title>The Taxus genome provides insights into paclitaxel biosynthesis.</title>
        <authorList>
            <person name="Xiong X."/>
            <person name="Gou J."/>
            <person name="Liao Q."/>
            <person name="Li Y."/>
            <person name="Zhou Q."/>
            <person name="Bi G."/>
            <person name="Li C."/>
            <person name="Du R."/>
            <person name="Wang X."/>
            <person name="Sun T."/>
            <person name="Guo L."/>
            <person name="Liang H."/>
            <person name="Lu P."/>
            <person name="Wu Y."/>
            <person name="Zhang Z."/>
            <person name="Ro D.K."/>
            <person name="Shang Y."/>
            <person name="Huang S."/>
            <person name="Yan J."/>
        </authorList>
    </citation>
    <scope>NUCLEOTIDE SEQUENCE [LARGE SCALE GENOMIC DNA]</scope>
    <source>
        <strain evidence="6">Ta-2019</strain>
    </source>
</reference>
<feature type="region of interest" description="Disordered" evidence="4">
    <location>
        <begin position="1"/>
        <end position="51"/>
    </location>
</feature>
<protein>
    <recommendedName>
        <fullName evidence="5">Sas10 C-terminal domain-containing protein</fullName>
    </recommendedName>
</protein>
<sequence length="129" mass="14808">MVSGDDNLPEKDDLGERRRRHETFTYGKLQCPDEISDEKLNDDPEGSEDEELTIPSLEEELDGKQHIHISGQCDCIQMEKNKGVTPHRKKLTKNPRKKYKLKHQKAVICRKGQVRDVRTPHGPYGGETT</sequence>
<evidence type="ECO:0000256" key="1">
    <source>
        <dbReference type="ARBA" id="ARBA00004123"/>
    </source>
</evidence>
<dbReference type="GO" id="GO:0032040">
    <property type="term" value="C:small-subunit processome"/>
    <property type="evidence" value="ECO:0007669"/>
    <property type="project" value="TreeGrafter"/>
</dbReference>
<evidence type="ECO:0000256" key="3">
    <source>
        <dbReference type="ARBA" id="ARBA00023242"/>
    </source>
</evidence>
<evidence type="ECO:0000313" key="6">
    <source>
        <dbReference type="EMBL" id="KAH9320261.1"/>
    </source>
</evidence>
<feature type="region of interest" description="Disordered" evidence="4">
    <location>
        <begin position="110"/>
        <end position="129"/>
    </location>
</feature>
<dbReference type="PANTHER" id="PTHR13237">
    <property type="entry name" value="SOMETHING ABOUT SILENCING PROTEIN 10-RELATED"/>
    <property type="match status" value="1"/>
</dbReference>
<dbReference type="OMA" id="RITYEME"/>
<proteinExistence type="inferred from homology"/>
<comment type="subcellular location">
    <subcellularLocation>
        <location evidence="1">Nucleus</location>
    </subcellularLocation>
</comment>
<dbReference type="PANTHER" id="PTHR13237:SF8">
    <property type="entry name" value="SOMETHING ABOUT SILENCING PROTEIN 10"/>
    <property type="match status" value="1"/>
</dbReference>
<gene>
    <name evidence="6" type="ORF">KI387_022030</name>
</gene>
<dbReference type="InterPro" id="IPR018972">
    <property type="entry name" value="Sas10_C_dom"/>
</dbReference>
<dbReference type="GO" id="GO:0000462">
    <property type="term" value="P:maturation of SSU-rRNA from tricistronic rRNA transcript (SSU-rRNA, 5.8S rRNA, LSU-rRNA)"/>
    <property type="evidence" value="ECO:0007669"/>
    <property type="project" value="TreeGrafter"/>
</dbReference>
<dbReference type="Proteomes" id="UP000824469">
    <property type="component" value="Unassembled WGS sequence"/>
</dbReference>